<keyword evidence="11" id="KW-1185">Reference proteome</keyword>
<dbReference type="EC" id="6.2.1.3" evidence="5"/>
<dbReference type="PANTHER" id="PTHR43767">
    <property type="entry name" value="LONG-CHAIN-FATTY-ACID--COA LIGASE"/>
    <property type="match status" value="1"/>
</dbReference>
<dbReference type="InterPro" id="IPR000873">
    <property type="entry name" value="AMP-dep_synth/lig_dom"/>
</dbReference>
<keyword evidence="4" id="KW-0472">Membrane</keyword>
<dbReference type="RefSeq" id="WP_142581254.1">
    <property type="nucleotide sequence ID" value="NZ_CABFPH010000002.1"/>
</dbReference>
<dbReference type="Pfam" id="PF00501">
    <property type="entry name" value="AMP-binding"/>
    <property type="match status" value="1"/>
</dbReference>
<feature type="domain" description="AMP-dependent synthetase/ligase" evidence="8">
    <location>
        <begin position="54"/>
        <end position="418"/>
    </location>
</feature>
<dbReference type="GO" id="GO:0016020">
    <property type="term" value="C:membrane"/>
    <property type="evidence" value="ECO:0007669"/>
    <property type="project" value="UniProtKB-SubCell"/>
</dbReference>
<dbReference type="InterPro" id="IPR020845">
    <property type="entry name" value="AMP-binding_CS"/>
</dbReference>
<evidence type="ECO:0000256" key="3">
    <source>
        <dbReference type="ARBA" id="ARBA00022598"/>
    </source>
</evidence>
<dbReference type="GO" id="GO:0004467">
    <property type="term" value="F:long-chain fatty acid-CoA ligase activity"/>
    <property type="evidence" value="ECO:0007669"/>
    <property type="project" value="UniProtKB-EC"/>
</dbReference>
<evidence type="ECO:0000256" key="1">
    <source>
        <dbReference type="ARBA" id="ARBA00004170"/>
    </source>
</evidence>
<feature type="domain" description="AMP-binding enzyme C-terminal" evidence="9">
    <location>
        <begin position="468"/>
        <end position="544"/>
    </location>
</feature>
<dbReference type="OrthoDB" id="9803968at2"/>
<evidence type="ECO:0000313" key="11">
    <source>
        <dbReference type="Proteomes" id="UP000410984"/>
    </source>
</evidence>
<comment type="subcellular location">
    <subcellularLocation>
        <location evidence="1">Membrane</location>
        <topology evidence="1">Peripheral membrane protein</topology>
    </subcellularLocation>
</comment>
<evidence type="ECO:0000256" key="5">
    <source>
        <dbReference type="ARBA" id="ARBA00026121"/>
    </source>
</evidence>
<dbReference type="AlphaFoldDB" id="A0A509E7V9"/>
<sequence>MDAARERAASPESRPIWRQHFPDSCRWDGEIERVTVPDLLARGLARARGPLFDFRGRAIGFPEFAARVERLAAGLIAAGFVPGTVIGLHLPNTPFHPVAFFAAARAGLTVVHLSGLDAPRELAHKLATTRARALVTTNLPGFLPVALGLLDAGQVERLFVGDDAEWGPSAVAAPLPIPDRSGVIPLAALEADPPEAWPERAPGDVMLLQFTGGTTGLPKAAMLTHANLTAAASMYRLWCDDGDDDAVSARVICVLPLFHIYALTTVLLRCVRAGNTILLRQRFDPAEIVEDIAVRRATAFPGVPTMWIALLNRPGIEQVDFSSLRSCMSGGAPLAFEVMNRLTRLMGVRLSVGWGMTETAPAGTRLPKGAELRPGVIGIPLPGVAMRIVSLDDPGRALPTGETGEIAIRGPNVFAGYFEKPEESRAAFRDGWFLTGDLGRVDARGVFEIVDRRKNMIISGGFNVYPVQIESAIYEHPDVAEVIVIGVPDAYRGQAAKAFVTLKTGAEPFTLDSLQDFLGSRIGRHEIPRALEFREALPRSPAGKLLASVLVAEEAAKEAVREASGHAARTGQDAP</sequence>
<dbReference type="Proteomes" id="UP000410984">
    <property type="component" value="Unassembled WGS sequence"/>
</dbReference>
<dbReference type="Pfam" id="PF13193">
    <property type="entry name" value="AMP-binding_C"/>
    <property type="match status" value="1"/>
</dbReference>
<dbReference type="InterPro" id="IPR025110">
    <property type="entry name" value="AMP-bd_C"/>
</dbReference>
<evidence type="ECO:0000259" key="8">
    <source>
        <dbReference type="Pfam" id="PF00501"/>
    </source>
</evidence>
<evidence type="ECO:0000313" key="10">
    <source>
        <dbReference type="EMBL" id="VUD69655.1"/>
    </source>
</evidence>
<dbReference type="InterPro" id="IPR042099">
    <property type="entry name" value="ANL_N_sf"/>
</dbReference>
<evidence type="ECO:0000259" key="9">
    <source>
        <dbReference type="Pfam" id="PF13193"/>
    </source>
</evidence>
<dbReference type="SUPFAM" id="SSF56801">
    <property type="entry name" value="Acetyl-CoA synthetase-like"/>
    <property type="match status" value="1"/>
</dbReference>
<evidence type="ECO:0000256" key="2">
    <source>
        <dbReference type="ARBA" id="ARBA00005005"/>
    </source>
</evidence>
<dbReference type="PANTHER" id="PTHR43767:SF8">
    <property type="entry name" value="LONG-CHAIN-FATTY-ACID--COA LIGASE"/>
    <property type="match status" value="1"/>
</dbReference>
<name>A0A509E7V9_9HYPH</name>
<accession>A0A509E7V9</accession>
<comment type="pathway">
    <text evidence="2">Lipid metabolism; fatty acid beta-oxidation.</text>
</comment>
<evidence type="ECO:0000256" key="4">
    <source>
        <dbReference type="ARBA" id="ARBA00023136"/>
    </source>
</evidence>
<organism evidence="10 11">
    <name type="scientific">Methylobacterium symbioticum</name>
    <dbReference type="NCBI Taxonomy" id="2584084"/>
    <lineage>
        <taxon>Bacteria</taxon>
        <taxon>Pseudomonadati</taxon>
        <taxon>Pseudomonadota</taxon>
        <taxon>Alphaproteobacteria</taxon>
        <taxon>Hyphomicrobiales</taxon>
        <taxon>Methylobacteriaceae</taxon>
        <taxon>Methylobacterium</taxon>
    </lineage>
</organism>
<gene>
    <name evidence="10" type="primary">lcfB_3</name>
    <name evidence="10" type="ORF">MET9862_00210</name>
</gene>
<dbReference type="InterPro" id="IPR050237">
    <property type="entry name" value="ATP-dep_AMP-bd_enzyme"/>
</dbReference>
<evidence type="ECO:0000256" key="6">
    <source>
        <dbReference type="ARBA" id="ARBA00039545"/>
    </source>
</evidence>
<evidence type="ECO:0000256" key="7">
    <source>
        <dbReference type="ARBA" id="ARBA00042773"/>
    </source>
</evidence>
<protein>
    <recommendedName>
        <fullName evidence="6">Long-chain-fatty-acid--CoA ligase</fullName>
        <ecNumber evidence="5">6.2.1.3</ecNumber>
    </recommendedName>
    <alternativeName>
        <fullName evidence="7">Long-chain acyl-CoA synthetase</fullName>
    </alternativeName>
</protein>
<keyword evidence="3 10" id="KW-0436">Ligase</keyword>
<dbReference type="PROSITE" id="PS00455">
    <property type="entry name" value="AMP_BINDING"/>
    <property type="match status" value="1"/>
</dbReference>
<dbReference type="Gene3D" id="3.30.300.30">
    <property type="match status" value="1"/>
</dbReference>
<dbReference type="Gene3D" id="3.40.50.12780">
    <property type="entry name" value="N-terminal domain of ligase-like"/>
    <property type="match status" value="1"/>
</dbReference>
<dbReference type="InterPro" id="IPR045851">
    <property type="entry name" value="AMP-bd_C_sf"/>
</dbReference>
<proteinExistence type="predicted"/>
<reference evidence="10 11" key="1">
    <citation type="submission" date="2019-06" db="EMBL/GenBank/DDBJ databases">
        <authorList>
            <person name="Rodrigo-Torres L."/>
            <person name="Arahal R. D."/>
            <person name="Lucena T."/>
        </authorList>
    </citation>
    <scope>NUCLEOTIDE SEQUENCE [LARGE SCALE GENOMIC DNA]</scope>
    <source>
        <strain evidence="10 11">SB0023/3</strain>
    </source>
</reference>
<dbReference type="EMBL" id="CABFPH010000002">
    <property type="protein sequence ID" value="VUD69655.1"/>
    <property type="molecule type" value="Genomic_DNA"/>
</dbReference>